<keyword evidence="3" id="KW-1133">Transmembrane helix</keyword>
<dbReference type="OrthoDB" id="9782842at2"/>
<dbReference type="EMBL" id="FOOX01000004">
    <property type="protein sequence ID" value="SFG39133.1"/>
    <property type="molecule type" value="Genomic_DNA"/>
</dbReference>
<keyword evidence="6" id="KW-1185">Reference proteome</keyword>
<dbReference type="Gene3D" id="1.10.10.1320">
    <property type="entry name" value="Anti-sigma factor, zinc-finger domain"/>
    <property type="match status" value="1"/>
</dbReference>
<reference evidence="6" key="1">
    <citation type="submission" date="2016-10" db="EMBL/GenBank/DDBJ databases">
        <authorList>
            <person name="Varghese N."/>
            <person name="Submissions S."/>
        </authorList>
    </citation>
    <scope>NUCLEOTIDE SEQUENCE [LARGE SCALE GENOMIC DNA]</scope>
    <source>
        <strain evidence="6">DSM 17038</strain>
    </source>
</reference>
<organism evidence="5 6">
    <name type="scientific">Desulfotruncus arcticus DSM 17038</name>
    <dbReference type="NCBI Taxonomy" id="1121424"/>
    <lineage>
        <taxon>Bacteria</taxon>
        <taxon>Bacillati</taxon>
        <taxon>Bacillota</taxon>
        <taxon>Clostridia</taxon>
        <taxon>Eubacteriales</taxon>
        <taxon>Desulfallaceae</taxon>
        <taxon>Desulfotruncus</taxon>
    </lineage>
</organism>
<feature type="transmembrane region" description="Helical" evidence="3">
    <location>
        <begin position="138"/>
        <end position="158"/>
    </location>
</feature>
<protein>
    <recommendedName>
        <fullName evidence="2">Anti-sigma-W factor RsiW</fullName>
    </recommendedName>
</protein>
<accession>A0A1I2RGE8</accession>
<evidence type="ECO:0000256" key="1">
    <source>
        <dbReference type="ARBA" id="ARBA00024353"/>
    </source>
</evidence>
<keyword evidence="3" id="KW-0472">Membrane</keyword>
<evidence type="ECO:0000313" key="5">
    <source>
        <dbReference type="EMBL" id="SFG39133.1"/>
    </source>
</evidence>
<evidence type="ECO:0000256" key="3">
    <source>
        <dbReference type="SAM" id="Phobius"/>
    </source>
</evidence>
<dbReference type="AlphaFoldDB" id="A0A1I2RGE8"/>
<evidence type="ECO:0000256" key="2">
    <source>
        <dbReference type="ARBA" id="ARBA00024438"/>
    </source>
</evidence>
<dbReference type="InterPro" id="IPR041916">
    <property type="entry name" value="Anti_sigma_zinc_sf"/>
</dbReference>
<dbReference type="STRING" id="341036.SAMN05660649_01534"/>
<keyword evidence="5" id="KW-0862">Zinc</keyword>
<keyword evidence="3" id="KW-0812">Transmembrane</keyword>
<proteinExistence type="inferred from homology"/>
<dbReference type="RefSeq" id="WP_092470296.1">
    <property type="nucleotide sequence ID" value="NZ_FOOX01000004.1"/>
</dbReference>
<feature type="domain" description="Putative zinc-finger" evidence="4">
    <location>
        <begin position="6"/>
        <end position="38"/>
    </location>
</feature>
<evidence type="ECO:0000313" key="6">
    <source>
        <dbReference type="Proteomes" id="UP000199337"/>
    </source>
</evidence>
<dbReference type="InterPro" id="IPR027383">
    <property type="entry name" value="Znf_put"/>
</dbReference>
<evidence type="ECO:0000259" key="4">
    <source>
        <dbReference type="Pfam" id="PF13490"/>
    </source>
</evidence>
<dbReference type="Pfam" id="PF13490">
    <property type="entry name" value="zf-HC2"/>
    <property type="match status" value="1"/>
</dbReference>
<keyword evidence="5" id="KW-0479">Metal-binding</keyword>
<dbReference type="GO" id="GO:0008270">
    <property type="term" value="F:zinc ion binding"/>
    <property type="evidence" value="ECO:0007669"/>
    <property type="project" value="UniProtKB-KW"/>
</dbReference>
<sequence length="161" mass="18330">MQQHQQIQELISAYLDNELPDNERLMVNEHLNGCEECRSLFQELSALKQSVFYYYNSIEVPDVENGVMEKIKPVHAVKYPIRMILPLSWAVIALLVASLLLYIFSPVAILGSSIYKIMPSLLHLMPRLIRAIPISPDGIAFTAILMLLISAWSLHRLLTAR</sequence>
<gene>
    <name evidence="5" type="ORF">SAMN05660649_01534</name>
</gene>
<keyword evidence="5" id="KW-0863">Zinc-finger</keyword>
<dbReference type="Proteomes" id="UP000199337">
    <property type="component" value="Unassembled WGS sequence"/>
</dbReference>
<comment type="similarity">
    <text evidence="1">Belongs to the zinc-associated anti-sigma factor (ZAS) superfamily. Anti-sigma-W factor family.</text>
</comment>
<name>A0A1I2RGE8_9FIRM</name>
<feature type="transmembrane region" description="Helical" evidence="3">
    <location>
        <begin position="87"/>
        <end position="118"/>
    </location>
</feature>